<dbReference type="Proteomes" id="UP000095751">
    <property type="component" value="Unassembled WGS sequence"/>
</dbReference>
<organism evidence="2 3">
    <name type="scientific">Fragilariopsis cylindrus CCMP1102</name>
    <dbReference type="NCBI Taxonomy" id="635003"/>
    <lineage>
        <taxon>Eukaryota</taxon>
        <taxon>Sar</taxon>
        <taxon>Stramenopiles</taxon>
        <taxon>Ochrophyta</taxon>
        <taxon>Bacillariophyta</taxon>
        <taxon>Bacillariophyceae</taxon>
        <taxon>Bacillariophycidae</taxon>
        <taxon>Bacillariales</taxon>
        <taxon>Bacillariaceae</taxon>
        <taxon>Fragilariopsis</taxon>
    </lineage>
</organism>
<dbReference type="SUPFAM" id="SSF53300">
    <property type="entry name" value="vWA-like"/>
    <property type="match status" value="1"/>
</dbReference>
<gene>
    <name evidence="2" type="ORF">FRACYDRAFT_254231</name>
</gene>
<dbReference type="InParanoid" id="A0A1E7ELF7"/>
<dbReference type="OrthoDB" id="36719at2759"/>
<dbReference type="KEGG" id="fcy:FRACYDRAFT_254231"/>
<evidence type="ECO:0000313" key="3">
    <source>
        <dbReference type="Proteomes" id="UP000095751"/>
    </source>
</evidence>
<dbReference type="InterPro" id="IPR036465">
    <property type="entry name" value="vWFA_dom_sf"/>
</dbReference>
<dbReference type="AlphaFoldDB" id="A0A1E7ELF7"/>
<keyword evidence="3" id="KW-1185">Reference proteome</keyword>
<evidence type="ECO:0000313" key="2">
    <source>
        <dbReference type="EMBL" id="OEU06676.1"/>
    </source>
</evidence>
<dbReference type="EMBL" id="KV784405">
    <property type="protein sequence ID" value="OEU06676.1"/>
    <property type="molecule type" value="Genomic_DNA"/>
</dbReference>
<proteinExistence type="predicted"/>
<accession>A0A1E7ELF7</accession>
<feature type="region of interest" description="Disordered" evidence="1">
    <location>
        <begin position="428"/>
        <end position="447"/>
    </location>
</feature>
<evidence type="ECO:0000256" key="1">
    <source>
        <dbReference type="SAM" id="MobiDB-lite"/>
    </source>
</evidence>
<feature type="compositionally biased region" description="Polar residues" evidence="1">
    <location>
        <begin position="428"/>
        <end position="437"/>
    </location>
</feature>
<protein>
    <submittedName>
        <fullName evidence="2">Uncharacterized protein</fullName>
    </submittedName>
</protein>
<name>A0A1E7ELF7_9STRA</name>
<sequence length="447" mass="50687">MAEPPKKYIKTDGKMMMNPAYKVWKNREERKPAIPNSAANPRMNPNALPVVTNMEDYMQINDDLKMTIPMAASTEATIEMMQDGEMAMAVGMQSDEMVDELGGILNKYEVPMGLMNKLLVLSEYASLEFIIDDSGSMSLNSDTINPITKQPNTRWEEAHERLKEMVEIVAFVPFNQIGIEFLNRKDRVVLTRNGLPPREFLKVAYAKIDVAFHTGPRGTTPALEKLQESLIRGEGASIARYFFGDGLPNGGQYAIKEICNIIMNRTNPAQNPITFLSCTGEDEEVEWMKDCEEVAPYCAESDDFGDESREVLGDQGEALPYTRGFWLICQLVAAMNPDDLDAMDESVPFTKTTLDNLLGIQHNEASYKHYFDSFVRNQKKAHRGWSKSAQLKRNTKWNYQEFLQAPVAKEIPQVQQFTRQMAQMHTLPQASTATSPWTKHLLPNYRN</sequence>
<reference evidence="2 3" key="1">
    <citation type="submission" date="2016-09" db="EMBL/GenBank/DDBJ databases">
        <title>Extensive genetic diversity and differential bi-allelic expression allows diatom success in the polar Southern Ocean.</title>
        <authorList>
            <consortium name="DOE Joint Genome Institute"/>
            <person name="Mock T."/>
            <person name="Otillar R.P."/>
            <person name="Strauss J."/>
            <person name="Dupont C."/>
            <person name="Frickenhaus S."/>
            <person name="Maumus F."/>
            <person name="Mcmullan M."/>
            <person name="Sanges R."/>
            <person name="Schmutz J."/>
            <person name="Toseland A."/>
            <person name="Valas R."/>
            <person name="Veluchamy A."/>
            <person name="Ward B.J."/>
            <person name="Allen A."/>
            <person name="Barry K."/>
            <person name="Falciatore A."/>
            <person name="Ferrante M."/>
            <person name="Fortunato A.E."/>
            <person name="Gloeckner G."/>
            <person name="Gruber A."/>
            <person name="Hipkin R."/>
            <person name="Janech M."/>
            <person name="Kroth P."/>
            <person name="Leese F."/>
            <person name="Lindquist E."/>
            <person name="Lyon B.R."/>
            <person name="Martin J."/>
            <person name="Mayer C."/>
            <person name="Parker M."/>
            <person name="Quesneville H."/>
            <person name="Raymond J."/>
            <person name="Uhlig C."/>
            <person name="Valentin K.U."/>
            <person name="Worden A.Z."/>
            <person name="Armbrust E.V."/>
            <person name="Bowler C."/>
            <person name="Green B."/>
            <person name="Moulton V."/>
            <person name="Van Oosterhout C."/>
            <person name="Grigoriev I."/>
        </authorList>
    </citation>
    <scope>NUCLEOTIDE SEQUENCE [LARGE SCALE GENOMIC DNA]</scope>
    <source>
        <strain evidence="2 3">CCMP1102</strain>
    </source>
</reference>